<gene>
    <name evidence="2" type="ORF">KHLLAP_LOCUS11675</name>
</gene>
<accession>A0AAI8YL21</accession>
<comment type="caution">
    <text evidence="2">The sequence shown here is derived from an EMBL/GenBank/DDBJ whole genome shotgun (WGS) entry which is preliminary data.</text>
</comment>
<dbReference type="InterPro" id="IPR036047">
    <property type="entry name" value="F-box-like_dom_sf"/>
</dbReference>
<dbReference type="Gene3D" id="1.20.1280.50">
    <property type="match status" value="1"/>
</dbReference>
<sequence length="452" mass="51392">MERDWVECLAELRQFASSLTPAEARYLKMILRTSGKPDIIYELPVEIVAHITTYLKAKDLAFCLAVSTGWRDKLLSDVIIDRFTRRWPCLRQSHATKADFLAMLSSILWGSHGHKTAHRRAGATRLFPWDNDTFYEPATEVRHIGQSKSDGMCNTPEGRSPSTFYHEGKLAWLASDDTLVVLDDFKLRTRRLFTVPTGLLSGPRVWPMGLGSELLVGSVGNLLVAWDHVTNQYQEKKLPAQAKRCAIQGRNVAIVLFGGGVMLWTFGGKLLELTTSPVLSHLALIFDEEATKAWKTNLHVFIHPRDDSTLFLASGYPITGDQHPHPAVRRTLHEFKNADYIQTTSFEGRRWPHVAEAPLDIRLVTNETHMIDFGLLEDDEGHGRLRGVIFDLYRRRFSTISDGTSENEEDWRHITWNCSFKEGEELRSDLDYRVTLHDHGYQVISLQPGVTL</sequence>
<keyword evidence="3" id="KW-1185">Reference proteome</keyword>
<dbReference type="PROSITE" id="PS50181">
    <property type="entry name" value="FBOX"/>
    <property type="match status" value="1"/>
</dbReference>
<dbReference type="CDD" id="cd09917">
    <property type="entry name" value="F-box_SF"/>
    <property type="match status" value="1"/>
</dbReference>
<dbReference type="EMBL" id="CAUWAG010000018">
    <property type="protein sequence ID" value="CAJ2511207.1"/>
    <property type="molecule type" value="Genomic_DNA"/>
</dbReference>
<evidence type="ECO:0000313" key="3">
    <source>
        <dbReference type="Proteomes" id="UP001295740"/>
    </source>
</evidence>
<name>A0AAI8YL21_9PEZI</name>
<proteinExistence type="predicted"/>
<evidence type="ECO:0000259" key="1">
    <source>
        <dbReference type="PROSITE" id="PS50181"/>
    </source>
</evidence>
<organism evidence="2 3">
    <name type="scientific">Anthostomella pinea</name>
    <dbReference type="NCBI Taxonomy" id="933095"/>
    <lineage>
        <taxon>Eukaryota</taxon>
        <taxon>Fungi</taxon>
        <taxon>Dikarya</taxon>
        <taxon>Ascomycota</taxon>
        <taxon>Pezizomycotina</taxon>
        <taxon>Sordariomycetes</taxon>
        <taxon>Xylariomycetidae</taxon>
        <taxon>Xylariales</taxon>
        <taxon>Xylariaceae</taxon>
        <taxon>Anthostomella</taxon>
    </lineage>
</organism>
<dbReference type="InterPro" id="IPR001810">
    <property type="entry name" value="F-box_dom"/>
</dbReference>
<protein>
    <submittedName>
        <fullName evidence="2">Uu.00g068320.m01.CDS01</fullName>
    </submittedName>
</protein>
<dbReference type="AlphaFoldDB" id="A0AAI8YL21"/>
<reference evidence="2" key="1">
    <citation type="submission" date="2023-10" db="EMBL/GenBank/DDBJ databases">
        <authorList>
            <person name="Hackl T."/>
        </authorList>
    </citation>
    <scope>NUCLEOTIDE SEQUENCE</scope>
</reference>
<feature type="domain" description="F-box" evidence="1">
    <location>
        <begin position="37"/>
        <end position="87"/>
    </location>
</feature>
<dbReference type="Proteomes" id="UP001295740">
    <property type="component" value="Unassembled WGS sequence"/>
</dbReference>
<evidence type="ECO:0000313" key="2">
    <source>
        <dbReference type="EMBL" id="CAJ2511207.1"/>
    </source>
</evidence>
<dbReference type="SUPFAM" id="SSF81383">
    <property type="entry name" value="F-box domain"/>
    <property type="match status" value="1"/>
</dbReference>
<dbReference type="Pfam" id="PF12937">
    <property type="entry name" value="F-box-like"/>
    <property type="match status" value="1"/>
</dbReference>